<comment type="caution">
    <text evidence="2">The sequence shown here is derived from an EMBL/GenBank/DDBJ whole genome shotgun (WGS) entry which is preliminary data.</text>
</comment>
<sequence length="92" mass="9935">MRGVWLGKSLKEEEPAVAGEAGSPPAFFRNPKKTKSRRFHVPPSSLTSHPLDPTPPLFAIPDEARSTEVGDLAMVACSKRKQTDAPSLPSIL</sequence>
<feature type="compositionally biased region" description="Basic residues" evidence="1">
    <location>
        <begin position="30"/>
        <end position="40"/>
    </location>
</feature>
<gene>
    <name evidence="2" type="ORF">ODE01S_09050</name>
</gene>
<evidence type="ECO:0000256" key="1">
    <source>
        <dbReference type="SAM" id="MobiDB-lite"/>
    </source>
</evidence>
<protein>
    <submittedName>
        <fullName evidence="2">Uncharacterized protein</fullName>
    </submittedName>
</protein>
<accession>A0A511RIK0</accession>
<dbReference type="EMBL" id="BJXN01000005">
    <property type="protein sequence ID" value="GEM89471.1"/>
    <property type="molecule type" value="Genomic_DNA"/>
</dbReference>
<proteinExistence type="predicted"/>
<evidence type="ECO:0000313" key="3">
    <source>
        <dbReference type="Proteomes" id="UP000321827"/>
    </source>
</evidence>
<dbReference type="Proteomes" id="UP000321827">
    <property type="component" value="Unassembled WGS sequence"/>
</dbReference>
<name>A0A511RIK0_9DEIN</name>
<reference evidence="2 3" key="1">
    <citation type="submission" date="2019-07" db="EMBL/GenBank/DDBJ databases">
        <title>Whole genome shotgun sequence of Oceanithermus desulfurans NBRC 100063.</title>
        <authorList>
            <person name="Hosoyama A."/>
            <person name="Uohara A."/>
            <person name="Ohji S."/>
            <person name="Ichikawa N."/>
        </authorList>
    </citation>
    <scope>NUCLEOTIDE SEQUENCE [LARGE SCALE GENOMIC DNA]</scope>
    <source>
        <strain evidence="2 3">NBRC 100063</strain>
    </source>
</reference>
<dbReference type="AlphaFoldDB" id="A0A511RIK0"/>
<organism evidence="2 3">
    <name type="scientific">Oceanithermus desulfurans NBRC 100063</name>
    <dbReference type="NCBI Taxonomy" id="1227550"/>
    <lineage>
        <taxon>Bacteria</taxon>
        <taxon>Thermotogati</taxon>
        <taxon>Deinococcota</taxon>
        <taxon>Deinococci</taxon>
        <taxon>Thermales</taxon>
        <taxon>Thermaceae</taxon>
        <taxon>Oceanithermus</taxon>
    </lineage>
</organism>
<evidence type="ECO:0000313" key="2">
    <source>
        <dbReference type="EMBL" id="GEM89471.1"/>
    </source>
</evidence>
<feature type="region of interest" description="Disordered" evidence="1">
    <location>
        <begin position="1"/>
        <end position="55"/>
    </location>
</feature>